<organism evidence="1 2">
    <name type="scientific">Pseudomonas fluorescens</name>
    <dbReference type="NCBI Taxonomy" id="294"/>
    <lineage>
        <taxon>Bacteria</taxon>
        <taxon>Pseudomonadati</taxon>
        <taxon>Pseudomonadota</taxon>
        <taxon>Gammaproteobacteria</taxon>
        <taxon>Pseudomonadales</taxon>
        <taxon>Pseudomonadaceae</taxon>
        <taxon>Pseudomonas</taxon>
    </lineage>
</organism>
<evidence type="ECO:0000313" key="2">
    <source>
        <dbReference type="Proteomes" id="UP000326437"/>
    </source>
</evidence>
<name>A0A5E7AAH3_PSEFL</name>
<evidence type="ECO:0000313" key="1">
    <source>
        <dbReference type="EMBL" id="VVN75409.1"/>
    </source>
</evidence>
<protein>
    <submittedName>
        <fullName evidence="1">Uncharacterized protein</fullName>
    </submittedName>
</protein>
<dbReference type="Proteomes" id="UP000326437">
    <property type="component" value="Unassembled WGS sequence"/>
</dbReference>
<reference evidence="1 2" key="1">
    <citation type="submission" date="2019-09" db="EMBL/GenBank/DDBJ databases">
        <authorList>
            <person name="Chandra G."/>
            <person name="Truman W A."/>
        </authorList>
    </citation>
    <scope>NUCLEOTIDE SEQUENCE [LARGE SCALE GENOMIC DNA]</scope>
    <source>
        <strain evidence="1">PS685</strain>
    </source>
</reference>
<dbReference type="EMBL" id="CABVHO010000340">
    <property type="protein sequence ID" value="VVN75409.1"/>
    <property type="molecule type" value="Genomic_DNA"/>
</dbReference>
<proteinExistence type="predicted"/>
<sequence length="74" mass="7821">MFAGNPGAREHAQQLVPIPCIDRVAQGVEVAAKCIECAQDSFAVGEEDVVPHDRVAPRDSCEIAETAGSVTEDL</sequence>
<gene>
    <name evidence="1" type="ORF">PS685_05271</name>
</gene>
<accession>A0A5E7AAH3</accession>
<dbReference type="AlphaFoldDB" id="A0A5E7AAH3"/>